<sequence length="91" mass="10492">MSEINGVIFGFAELDRGERKPLIFNTPESTKGKRWSRLGLKNEAYIEHRDEMKKEDQQSKHHMGERKVHTKRRNCEVADGRGLGAQSTKPL</sequence>
<feature type="compositionally biased region" description="Basic residues" evidence="1">
    <location>
        <begin position="60"/>
        <end position="72"/>
    </location>
</feature>
<comment type="caution">
    <text evidence="2">The sequence shown here is derived from an EMBL/GenBank/DDBJ whole genome shotgun (WGS) entry which is preliminary data.</text>
</comment>
<proteinExistence type="predicted"/>
<dbReference type="AlphaFoldDB" id="A0AA87YW81"/>
<evidence type="ECO:0000256" key="1">
    <source>
        <dbReference type="SAM" id="MobiDB-lite"/>
    </source>
</evidence>
<feature type="compositionally biased region" description="Basic and acidic residues" evidence="1">
    <location>
        <begin position="50"/>
        <end position="59"/>
    </location>
</feature>
<dbReference type="Proteomes" id="UP001187192">
    <property type="component" value="Unassembled WGS sequence"/>
</dbReference>
<organism evidence="2 3">
    <name type="scientific">Ficus carica</name>
    <name type="common">Common fig</name>
    <dbReference type="NCBI Taxonomy" id="3494"/>
    <lineage>
        <taxon>Eukaryota</taxon>
        <taxon>Viridiplantae</taxon>
        <taxon>Streptophyta</taxon>
        <taxon>Embryophyta</taxon>
        <taxon>Tracheophyta</taxon>
        <taxon>Spermatophyta</taxon>
        <taxon>Magnoliopsida</taxon>
        <taxon>eudicotyledons</taxon>
        <taxon>Gunneridae</taxon>
        <taxon>Pentapetalae</taxon>
        <taxon>rosids</taxon>
        <taxon>fabids</taxon>
        <taxon>Rosales</taxon>
        <taxon>Moraceae</taxon>
        <taxon>Ficeae</taxon>
        <taxon>Ficus</taxon>
    </lineage>
</organism>
<dbReference type="EMBL" id="BTGU01005127">
    <property type="protein sequence ID" value="GMN20180.1"/>
    <property type="molecule type" value="Genomic_DNA"/>
</dbReference>
<name>A0AA87YW81_FICCA</name>
<accession>A0AA87YW81</accession>
<feature type="region of interest" description="Disordered" evidence="1">
    <location>
        <begin position="50"/>
        <end position="91"/>
    </location>
</feature>
<evidence type="ECO:0000313" key="2">
    <source>
        <dbReference type="EMBL" id="GMN20180.1"/>
    </source>
</evidence>
<gene>
    <name evidence="2" type="ORF">TIFTF001_047053</name>
</gene>
<keyword evidence="3" id="KW-1185">Reference proteome</keyword>
<evidence type="ECO:0000313" key="3">
    <source>
        <dbReference type="Proteomes" id="UP001187192"/>
    </source>
</evidence>
<protein>
    <submittedName>
        <fullName evidence="2">Uncharacterized protein</fullName>
    </submittedName>
</protein>
<reference evidence="2" key="1">
    <citation type="submission" date="2023-07" db="EMBL/GenBank/DDBJ databases">
        <title>draft genome sequence of fig (Ficus carica).</title>
        <authorList>
            <person name="Takahashi T."/>
            <person name="Nishimura K."/>
        </authorList>
    </citation>
    <scope>NUCLEOTIDE SEQUENCE</scope>
</reference>